<evidence type="ECO:0000256" key="2">
    <source>
        <dbReference type="ARBA" id="ARBA00022741"/>
    </source>
</evidence>
<sequence length="260" mass="27736">MNLKVDGIEVAYGRRRIIHGLSLPELPAGSLVALVGPNGAGKSTLLRALAGLEHMQGGLSLGDRDLTRLNAAERARLLAYMPQQLPPGIALGVLESVIAALRVGNEPDVLRASFEALARIGIEDLAEQSLDGLSGGQRQLVSLAQLIARKPQVLLLDEPTSALDLHYQLRVMDCVRELVREHQLLAVAVLHDINLAAACADFIVVLHGGRLHASGVPAEVLTPALLAEVYGVEARVEQCSRGRLQVLVDRALPRARSGAQ</sequence>
<keyword evidence="1" id="KW-0813">Transport</keyword>
<comment type="function">
    <text evidence="5">Part of the ABC transporter complex HmuTUV involved in hemin import. Responsible for energy coupling to the transport system.</text>
</comment>
<accession>A0A2R3QJJ0</accession>
<dbReference type="InterPro" id="IPR003439">
    <property type="entry name" value="ABC_transporter-like_ATP-bd"/>
</dbReference>
<dbReference type="CDD" id="cd03214">
    <property type="entry name" value="ABC_Iron-Siderophores_B12_Hemin"/>
    <property type="match status" value="1"/>
</dbReference>
<evidence type="ECO:0000313" key="8">
    <source>
        <dbReference type="Proteomes" id="UP000238327"/>
    </source>
</evidence>
<dbReference type="AlphaFoldDB" id="A0A2R3QJJ0"/>
<dbReference type="SMART" id="SM00382">
    <property type="entry name" value="AAA"/>
    <property type="match status" value="1"/>
</dbReference>
<evidence type="ECO:0000256" key="3">
    <source>
        <dbReference type="ARBA" id="ARBA00022840"/>
    </source>
</evidence>
<dbReference type="SUPFAM" id="SSF52540">
    <property type="entry name" value="P-loop containing nucleoside triphosphate hydrolases"/>
    <property type="match status" value="1"/>
</dbReference>
<feature type="domain" description="ABC transporter" evidence="6">
    <location>
        <begin position="3"/>
        <end position="233"/>
    </location>
</feature>
<dbReference type="PANTHER" id="PTHR42794:SF1">
    <property type="entry name" value="HEMIN IMPORT ATP-BINDING PROTEIN HMUV"/>
    <property type="match status" value="1"/>
</dbReference>
<dbReference type="STRING" id="1001585.MDS_3613"/>
<dbReference type="InterPro" id="IPR003593">
    <property type="entry name" value="AAA+_ATPase"/>
</dbReference>
<proteinExistence type="predicted"/>
<dbReference type="PROSITE" id="PS00211">
    <property type="entry name" value="ABC_TRANSPORTER_1"/>
    <property type="match status" value="1"/>
</dbReference>
<dbReference type="Proteomes" id="UP000238327">
    <property type="component" value="Chromosome"/>
</dbReference>
<dbReference type="InterPro" id="IPR027417">
    <property type="entry name" value="P-loop_NTPase"/>
</dbReference>
<dbReference type="OrthoDB" id="5292475at2"/>
<dbReference type="PROSITE" id="PS50893">
    <property type="entry name" value="ABC_TRANSPORTER_2"/>
    <property type="match status" value="1"/>
</dbReference>
<keyword evidence="4" id="KW-1278">Translocase</keyword>
<evidence type="ECO:0000259" key="6">
    <source>
        <dbReference type="PROSITE" id="PS50893"/>
    </source>
</evidence>
<dbReference type="Pfam" id="PF00005">
    <property type="entry name" value="ABC_tran"/>
    <property type="match status" value="1"/>
</dbReference>
<name>A0A2R3QJJ0_ECTME</name>
<evidence type="ECO:0000256" key="4">
    <source>
        <dbReference type="ARBA" id="ARBA00022967"/>
    </source>
</evidence>
<gene>
    <name evidence="7" type="ORF">C7A17_03650</name>
</gene>
<dbReference type="GO" id="GO:0005524">
    <property type="term" value="F:ATP binding"/>
    <property type="evidence" value="ECO:0007669"/>
    <property type="project" value="UniProtKB-KW"/>
</dbReference>
<dbReference type="Gene3D" id="3.40.50.300">
    <property type="entry name" value="P-loop containing nucleotide triphosphate hydrolases"/>
    <property type="match status" value="1"/>
</dbReference>
<evidence type="ECO:0000256" key="5">
    <source>
        <dbReference type="ARBA" id="ARBA00037066"/>
    </source>
</evidence>
<evidence type="ECO:0000313" key="7">
    <source>
        <dbReference type="EMBL" id="AVO51892.1"/>
    </source>
</evidence>
<keyword evidence="3" id="KW-0067">ATP-binding</keyword>
<protein>
    <submittedName>
        <fullName evidence="7">Iron ABC transporter</fullName>
    </submittedName>
</protein>
<organism evidence="7 8">
    <name type="scientific">Ectopseudomonas mendocina</name>
    <name type="common">Pseudomonas mendocina</name>
    <dbReference type="NCBI Taxonomy" id="300"/>
    <lineage>
        <taxon>Bacteria</taxon>
        <taxon>Pseudomonadati</taxon>
        <taxon>Pseudomonadota</taxon>
        <taxon>Gammaproteobacteria</taxon>
        <taxon>Pseudomonadales</taxon>
        <taxon>Pseudomonadaceae</taxon>
        <taxon>Ectopseudomonas</taxon>
    </lineage>
</organism>
<dbReference type="EMBL" id="CP027657">
    <property type="protein sequence ID" value="AVO51892.1"/>
    <property type="molecule type" value="Genomic_DNA"/>
</dbReference>
<dbReference type="InterPro" id="IPR017871">
    <property type="entry name" value="ABC_transporter-like_CS"/>
</dbReference>
<dbReference type="RefSeq" id="WP_106736735.1">
    <property type="nucleotide sequence ID" value="NZ_CP027657.1"/>
</dbReference>
<dbReference type="PANTHER" id="PTHR42794">
    <property type="entry name" value="HEMIN IMPORT ATP-BINDING PROTEIN HMUV"/>
    <property type="match status" value="1"/>
</dbReference>
<keyword evidence="2" id="KW-0547">Nucleotide-binding</keyword>
<evidence type="ECO:0000256" key="1">
    <source>
        <dbReference type="ARBA" id="ARBA00022448"/>
    </source>
</evidence>
<dbReference type="GO" id="GO:0016887">
    <property type="term" value="F:ATP hydrolysis activity"/>
    <property type="evidence" value="ECO:0007669"/>
    <property type="project" value="InterPro"/>
</dbReference>
<reference evidence="7 8" key="1">
    <citation type="submission" date="2018-03" db="EMBL/GenBank/DDBJ databases">
        <title>Complete genome sequence and methylome analysis of Pseudomonas mendocina NEB 698.</title>
        <authorList>
            <person name="Morgan R.D."/>
        </authorList>
    </citation>
    <scope>NUCLEOTIDE SEQUENCE [LARGE SCALE GENOMIC DNA]</scope>
    <source>
        <strain evidence="7 8">NEB698</strain>
    </source>
</reference>